<proteinExistence type="predicted"/>
<evidence type="ECO:0000313" key="3">
    <source>
        <dbReference type="Proteomes" id="UP000272888"/>
    </source>
</evidence>
<evidence type="ECO:0000259" key="1">
    <source>
        <dbReference type="Pfam" id="PF07812"/>
    </source>
</evidence>
<dbReference type="InterPro" id="IPR012924">
    <property type="entry name" value="TfuA_core"/>
</dbReference>
<reference evidence="3" key="1">
    <citation type="submission" date="2018-09" db="EMBL/GenBank/DDBJ databases">
        <authorList>
            <person name="Livingstone P.G."/>
            <person name="Whitworth D.E."/>
        </authorList>
    </citation>
    <scope>NUCLEOTIDE SEQUENCE [LARGE SCALE GENOMIC DNA]</scope>
    <source>
        <strain evidence="3">CA051B</strain>
    </source>
</reference>
<keyword evidence="3" id="KW-1185">Reference proteome</keyword>
<organism evidence="2 3">
    <name type="scientific">Corallococcus llansteffanensis</name>
    <dbReference type="NCBI Taxonomy" id="2316731"/>
    <lineage>
        <taxon>Bacteria</taxon>
        <taxon>Pseudomonadati</taxon>
        <taxon>Myxococcota</taxon>
        <taxon>Myxococcia</taxon>
        <taxon>Myxococcales</taxon>
        <taxon>Cystobacterineae</taxon>
        <taxon>Myxococcaceae</taxon>
        <taxon>Corallococcus</taxon>
    </lineage>
</organism>
<dbReference type="Proteomes" id="UP000272888">
    <property type="component" value="Unassembled WGS sequence"/>
</dbReference>
<dbReference type="Pfam" id="PF07812">
    <property type="entry name" value="TfuA"/>
    <property type="match status" value="1"/>
</dbReference>
<protein>
    <recommendedName>
        <fullName evidence="1">TfuA-like core domain-containing protein</fullName>
    </recommendedName>
</protein>
<accession>A0A3A8Q0H9</accession>
<name>A0A3A8Q0H9_9BACT</name>
<dbReference type="RefSeq" id="WP_120643651.1">
    <property type="nucleotide sequence ID" value="NZ_RAWB01000106.1"/>
</dbReference>
<sequence length="258" mass="28087">MKLFVFTGPTLSADEGRTLLDAVFLPPAAQGDVYLAAREKPVAIGIIDGYFERVPSVSHKEVLWALSQGIHVFGASSMGALRAAELAPFGMEGVGTVYDAYQSGRLEADDEVAVTHGAAEDGFRATSEAMVNVRATLHAAERAEVISPGSRAILERRAKSLFYPDRRYPTVLSLAEAEGVASAEVEALRAFLPTGRVNPKRQDALELLRILRERTAQGLEPKQVRWHFERTDAWEYIRANAERRAQGPGTKGLAAVRG</sequence>
<comment type="caution">
    <text evidence="2">The sequence shown here is derived from an EMBL/GenBank/DDBJ whole genome shotgun (WGS) entry which is preliminary data.</text>
</comment>
<dbReference type="EMBL" id="RAWB01000106">
    <property type="protein sequence ID" value="RKH60851.1"/>
    <property type="molecule type" value="Genomic_DNA"/>
</dbReference>
<dbReference type="AlphaFoldDB" id="A0A3A8Q0H9"/>
<gene>
    <name evidence="2" type="ORF">D7V93_12700</name>
</gene>
<feature type="domain" description="TfuA-like core" evidence="1">
    <location>
        <begin position="48"/>
        <end position="166"/>
    </location>
</feature>
<evidence type="ECO:0000313" key="2">
    <source>
        <dbReference type="EMBL" id="RKH60851.1"/>
    </source>
</evidence>